<name>A0A6J4L7W8_9CYAN</name>
<feature type="coiled-coil region" evidence="1">
    <location>
        <begin position="56"/>
        <end position="83"/>
    </location>
</feature>
<accession>A0A6J4L7W8</accession>
<dbReference type="AlphaFoldDB" id="A0A6J4L7W8"/>
<evidence type="ECO:0000256" key="2">
    <source>
        <dbReference type="SAM" id="MobiDB-lite"/>
    </source>
</evidence>
<organism evidence="3">
    <name type="scientific">uncultured Leptolyngbya sp</name>
    <dbReference type="NCBI Taxonomy" id="332963"/>
    <lineage>
        <taxon>Bacteria</taxon>
        <taxon>Bacillati</taxon>
        <taxon>Cyanobacteriota</taxon>
        <taxon>Cyanophyceae</taxon>
        <taxon>Leptolyngbyales</taxon>
        <taxon>Leptolyngbyaceae</taxon>
        <taxon>Leptolyngbya group</taxon>
        <taxon>Leptolyngbya</taxon>
        <taxon>environmental samples</taxon>
    </lineage>
</organism>
<proteinExistence type="predicted"/>
<dbReference type="EMBL" id="CADCTY010000558">
    <property type="protein sequence ID" value="CAA9324666.1"/>
    <property type="molecule type" value="Genomic_DNA"/>
</dbReference>
<evidence type="ECO:0000313" key="3">
    <source>
        <dbReference type="EMBL" id="CAA9324666.1"/>
    </source>
</evidence>
<evidence type="ECO:0000256" key="1">
    <source>
        <dbReference type="SAM" id="Coils"/>
    </source>
</evidence>
<gene>
    <name evidence="3" type="ORF">AVDCRST_MAG94-1615</name>
</gene>
<feature type="region of interest" description="Disordered" evidence="2">
    <location>
        <begin position="186"/>
        <end position="225"/>
    </location>
</feature>
<keyword evidence="1" id="KW-0175">Coiled coil</keyword>
<reference evidence="3" key="1">
    <citation type="submission" date="2020-02" db="EMBL/GenBank/DDBJ databases">
        <authorList>
            <person name="Meier V. D."/>
        </authorList>
    </citation>
    <scope>NUCLEOTIDE SEQUENCE</scope>
    <source>
        <strain evidence="3">AVDCRST_MAG94</strain>
    </source>
</reference>
<sequence length="335" mass="35531">MAVALGLSTTTVTFAAFVNDRSPVQEISDLLGSARGKQDANPVDVDQALDSISSGAQTRTEEMEDYLRQAQQLKRNIANKNISGILGQLESVLGQLGILSPRDYPGKIGGAVNGPDTTSGVVPAGWPTTPEGIYQQQQMITDTANSDQFWVHTDSVLGKHQEEGQDILAAMKQSSFASSQATAKGYESSASSSEESLKNAELAQGASQTAEQLSQQAQRRTATQDVLKDMAAQHSEVVKSNAAMSNQLATLSNQSAIAAAQTAALSAQSQVSNEHLSELRVGQSMGNLQLHDIYNAQRQANHMQVVEGQKDAQLSVGSTNAIYIPGLFSTQPSPN</sequence>
<protein>
    <submittedName>
        <fullName evidence="3">Uncharacterized protein</fullName>
    </submittedName>
</protein>
<feature type="compositionally biased region" description="Polar residues" evidence="2">
    <location>
        <begin position="205"/>
        <end position="224"/>
    </location>
</feature>